<keyword evidence="4 7" id="KW-1133">Transmembrane helix</keyword>
<dbReference type="Pfam" id="PF02653">
    <property type="entry name" value="BPD_transp_2"/>
    <property type="match status" value="1"/>
</dbReference>
<feature type="transmembrane region" description="Helical" evidence="7">
    <location>
        <begin position="113"/>
        <end position="133"/>
    </location>
</feature>
<keyword evidence="3 7" id="KW-0812">Transmembrane</keyword>
<dbReference type="GO" id="GO:0005886">
    <property type="term" value="C:plasma membrane"/>
    <property type="evidence" value="ECO:0007669"/>
    <property type="project" value="UniProtKB-SubCell"/>
</dbReference>
<reference evidence="8 9" key="1">
    <citation type="submission" date="2019-06" db="EMBL/GenBank/DDBJ databases">
        <title>Sequencing the genomes of 1000 actinobacteria strains.</title>
        <authorList>
            <person name="Klenk H.-P."/>
        </authorList>
    </citation>
    <scope>NUCLEOTIDE SEQUENCE [LARGE SCALE GENOMIC DNA]</scope>
    <source>
        <strain evidence="8 9">DSM 18607</strain>
    </source>
</reference>
<evidence type="ECO:0000256" key="6">
    <source>
        <dbReference type="SAM" id="MobiDB-lite"/>
    </source>
</evidence>
<feature type="transmembrane region" description="Helical" evidence="7">
    <location>
        <begin position="295"/>
        <end position="316"/>
    </location>
</feature>
<dbReference type="CDD" id="cd06579">
    <property type="entry name" value="TM_PBP1_transp_AraH_like"/>
    <property type="match status" value="1"/>
</dbReference>
<dbReference type="Proteomes" id="UP000317893">
    <property type="component" value="Unassembled WGS sequence"/>
</dbReference>
<evidence type="ECO:0000313" key="9">
    <source>
        <dbReference type="Proteomes" id="UP000317893"/>
    </source>
</evidence>
<dbReference type="InterPro" id="IPR001851">
    <property type="entry name" value="ABC_transp_permease"/>
</dbReference>
<feature type="transmembrane region" description="Helical" evidence="7">
    <location>
        <begin position="145"/>
        <end position="166"/>
    </location>
</feature>
<evidence type="ECO:0000256" key="4">
    <source>
        <dbReference type="ARBA" id="ARBA00022989"/>
    </source>
</evidence>
<dbReference type="RefSeq" id="WP_141847373.1">
    <property type="nucleotide sequence ID" value="NZ_BAAAPR010000002.1"/>
</dbReference>
<keyword evidence="9" id="KW-1185">Reference proteome</keyword>
<comment type="caution">
    <text evidence="8">The sequence shown here is derived from an EMBL/GenBank/DDBJ whole genome shotgun (WGS) entry which is preliminary data.</text>
</comment>
<evidence type="ECO:0000256" key="5">
    <source>
        <dbReference type="ARBA" id="ARBA00023136"/>
    </source>
</evidence>
<comment type="subcellular location">
    <subcellularLocation>
        <location evidence="1">Cell membrane</location>
        <topology evidence="1">Multi-pass membrane protein</topology>
    </subcellularLocation>
</comment>
<accession>A0A542DY56</accession>
<keyword evidence="5 7" id="KW-0472">Membrane</keyword>
<protein>
    <submittedName>
        <fullName evidence="8">Ribose transport system permease protein</fullName>
    </submittedName>
</protein>
<sequence length="359" mass="36939">MTTTGTPPTTTPPAAASPPAATTARRGLPWWANPRIGLVLLVLVVGGVFTALRPSFLDVDLTLVPMQSDISVFVVVGLAQLAVLSLGHMNLAVGRMAALSAFATGFTYDVLHAPLLVGLLVGLVVGALVGALAGGIITWTGVNSFVVTLALDFGLLGLVSLLYGWFANGVAFSVHPDGMDALRSDTFQDYCAGDVCGPPVPLVVPIALVALVAVGVLFRFSRLGREILMTGSSPRAALLSGIPVARRTIQAHALSGLLCGLAGFLLAVTSGAFSANVGEQFLLPSFLAPVLGGTLLAGGAVSVLGTLLGAVLNAVIQKGLNLLQFEVDQLQVYLGVVLLLALSLDRVRHVLADRRGVRA</sequence>
<dbReference type="PANTHER" id="PTHR32196">
    <property type="entry name" value="ABC TRANSPORTER PERMEASE PROTEIN YPHD-RELATED-RELATED"/>
    <property type="match status" value="1"/>
</dbReference>
<feature type="transmembrane region" description="Helical" evidence="7">
    <location>
        <begin position="202"/>
        <end position="220"/>
    </location>
</feature>
<dbReference type="AlphaFoldDB" id="A0A542DY56"/>
<evidence type="ECO:0000256" key="3">
    <source>
        <dbReference type="ARBA" id="ARBA00022692"/>
    </source>
</evidence>
<evidence type="ECO:0000256" key="1">
    <source>
        <dbReference type="ARBA" id="ARBA00004651"/>
    </source>
</evidence>
<evidence type="ECO:0000256" key="7">
    <source>
        <dbReference type="SAM" id="Phobius"/>
    </source>
</evidence>
<dbReference type="GO" id="GO:0022857">
    <property type="term" value="F:transmembrane transporter activity"/>
    <property type="evidence" value="ECO:0007669"/>
    <property type="project" value="InterPro"/>
</dbReference>
<feature type="transmembrane region" description="Helical" evidence="7">
    <location>
        <begin position="35"/>
        <end position="52"/>
    </location>
</feature>
<gene>
    <name evidence="8" type="ORF">FB458_1062</name>
</gene>
<evidence type="ECO:0000256" key="2">
    <source>
        <dbReference type="ARBA" id="ARBA00022475"/>
    </source>
</evidence>
<evidence type="ECO:0000313" key="8">
    <source>
        <dbReference type="EMBL" id="TQJ07986.1"/>
    </source>
</evidence>
<feature type="region of interest" description="Disordered" evidence="6">
    <location>
        <begin position="1"/>
        <end position="21"/>
    </location>
</feature>
<keyword evidence="2" id="KW-1003">Cell membrane</keyword>
<feature type="transmembrane region" description="Helical" evidence="7">
    <location>
        <begin position="72"/>
        <end position="93"/>
    </location>
</feature>
<dbReference type="OrthoDB" id="3676653at2"/>
<feature type="transmembrane region" description="Helical" evidence="7">
    <location>
        <begin position="253"/>
        <end position="275"/>
    </location>
</feature>
<name>A0A542DY56_9MICO</name>
<organism evidence="8 9">
    <name type="scientific">Lapillicoccus jejuensis</name>
    <dbReference type="NCBI Taxonomy" id="402171"/>
    <lineage>
        <taxon>Bacteria</taxon>
        <taxon>Bacillati</taxon>
        <taxon>Actinomycetota</taxon>
        <taxon>Actinomycetes</taxon>
        <taxon>Micrococcales</taxon>
        <taxon>Intrasporangiaceae</taxon>
        <taxon>Lapillicoccus</taxon>
    </lineage>
</organism>
<proteinExistence type="predicted"/>
<dbReference type="EMBL" id="VFMN01000001">
    <property type="protein sequence ID" value="TQJ07986.1"/>
    <property type="molecule type" value="Genomic_DNA"/>
</dbReference>